<organism evidence="1 2">
    <name type="scientific">Ectopseudomonas oleovorans</name>
    <name type="common">Pseudomonas oleovorans</name>
    <dbReference type="NCBI Taxonomy" id="301"/>
    <lineage>
        <taxon>Bacteria</taxon>
        <taxon>Pseudomonadati</taxon>
        <taxon>Pseudomonadota</taxon>
        <taxon>Gammaproteobacteria</taxon>
        <taxon>Pseudomonadales</taxon>
        <taxon>Pseudomonadaceae</taxon>
        <taxon>Ectopseudomonas</taxon>
    </lineage>
</organism>
<dbReference type="AlphaFoldDB" id="A0A3D9EV21"/>
<dbReference type="Pfam" id="PF13554">
    <property type="entry name" value="Phage_tail_terminator_5"/>
    <property type="match status" value="1"/>
</dbReference>
<dbReference type="InterPro" id="IPR025395">
    <property type="entry name" value="Phage_tail_terminator-like"/>
</dbReference>
<dbReference type="EMBL" id="QRDL01000002">
    <property type="protein sequence ID" value="RED06989.1"/>
    <property type="molecule type" value="Genomic_DNA"/>
</dbReference>
<comment type="caution">
    <text evidence="1">The sequence shown here is derived from an EMBL/GenBank/DDBJ whole genome shotgun (WGS) entry which is preliminary data.</text>
</comment>
<protein>
    <submittedName>
        <fullName evidence="1">Uncharacterized protein DUF4128</fullName>
    </submittedName>
</protein>
<evidence type="ECO:0000313" key="2">
    <source>
        <dbReference type="Proteomes" id="UP000256988"/>
    </source>
</evidence>
<evidence type="ECO:0000313" key="1">
    <source>
        <dbReference type="EMBL" id="RED06989.1"/>
    </source>
</evidence>
<proteinExistence type="predicted"/>
<sequence length="136" mass="14840">MSQKRIRQLIESRLSAWAVAEGYPVAYQNQDFTPPENGIYLRAYLLPAPTGSDTLAGDHRRYQGVFQVSVVVPTGQGAGQAENIVGELADLFPLYDRLSLDAFTVVIMSPVSQGPEVPEASTFTLPASFSYRADTN</sequence>
<reference evidence="1 2" key="1">
    <citation type="submission" date="2018-07" db="EMBL/GenBank/DDBJ databases">
        <title>Genome sequencing of rice bacterial endophytes.</title>
        <authorList>
            <person name="Venturi V."/>
        </authorList>
    </citation>
    <scope>NUCLEOTIDE SEQUENCE [LARGE SCALE GENOMIC DNA]</scope>
    <source>
        <strain evidence="1 2">AG1002</strain>
    </source>
</reference>
<dbReference type="Gene3D" id="3.30.2000.20">
    <property type="match status" value="1"/>
</dbReference>
<dbReference type="RefSeq" id="WP_115945631.1">
    <property type="nucleotide sequence ID" value="NZ_QRDL01000002.1"/>
</dbReference>
<gene>
    <name evidence="1" type="ORF">DFO60_1495</name>
</gene>
<name>A0A3D9EV21_ECTOL</name>
<dbReference type="Proteomes" id="UP000256988">
    <property type="component" value="Unassembled WGS sequence"/>
</dbReference>
<accession>A0A3D9EV21</accession>